<dbReference type="PANTHER" id="PTHR42115">
    <property type="entry name" value="BETA-SYNTHASE (BETA-THIONASE), PUTATIVE (AFU_ORTHOLOGUE AFUA_3G08420)-RELATED"/>
    <property type="match status" value="1"/>
</dbReference>
<dbReference type="HOGENOM" id="CLU_105491_0_0_1"/>
<dbReference type="SUPFAM" id="SSF54631">
    <property type="entry name" value="CBS-domain pair"/>
    <property type="match status" value="1"/>
</dbReference>
<sequence length="168" mass="18245">MTASASPTPTPALGAYAYAPSLGTSFTSGDKYRGAVVEDMQLPPAFSLPENEAIARAIELAYDRDFSHIPVLTAKDRRPLGYIDVASLKAMWEAGKVNPGDPVSKAMSKFQRSAGNQYTLITPSTPLGELEGFLNKNLFALVTDYRRQFVLAVATKADLDNFVQRRGL</sequence>
<dbReference type="EMBL" id="KN837190">
    <property type="protein sequence ID" value="KIJ35302.1"/>
    <property type="molecule type" value="Genomic_DNA"/>
</dbReference>
<dbReference type="PANTHER" id="PTHR42115:SF1">
    <property type="entry name" value="BETA-SYNTHASE (BETA-THIONASE), PUTATIVE (AFU_ORTHOLOGUE AFUA_3G08420)-RELATED"/>
    <property type="match status" value="1"/>
</dbReference>
<keyword evidence="3" id="KW-1185">Reference proteome</keyword>
<dbReference type="Gene3D" id="3.10.580.10">
    <property type="entry name" value="CBS-domain"/>
    <property type="match status" value="1"/>
</dbReference>
<evidence type="ECO:0000259" key="1">
    <source>
        <dbReference type="Pfam" id="PF00571"/>
    </source>
</evidence>
<organism evidence="2 3">
    <name type="scientific">Sphaerobolus stellatus (strain SS14)</name>
    <dbReference type="NCBI Taxonomy" id="990650"/>
    <lineage>
        <taxon>Eukaryota</taxon>
        <taxon>Fungi</taxon>
        <taxon>Dikarya</taxon>
        <taxon>Basidiomycota</taxon>
        <taxon>Agaricomycotina</taxon>
        <taxon>Agaricomycetes</taxon>
        <taxon>Phallomycetidae</taxon>
        <taxon>Geastrales</taxon>
        <taxon>Sphaerobolaceae</taxon>
        <taxon>Sphaerobolus</taxon>
    </lineage>
</organism>
<dbReference type="OrthoDB" id="2536440at2759"/>
<evidence type="ECO:0000313" key="2">
    <source>
        <dbReference type="EMBL" id="KIJ35302.1"/>
    </source>
</evidence>
<protein>
    <recommendedName>
        <fullName evidence="1">CBS domain-containing protein</fullName>
    </recommendedName>
</protein>
<dbReference type="Proteomes" id="UP000054279">
    <property type="component" value="Unassembled WGS sequence"/>
</dbReference>
<dbReference type="Pfam" id="PF00571">
    <property type="entry name" value="CBS"/>
    <property type="match status" value="1"/>
</dbReference>
<gene>
    <name evidence="2" type="ORF">M422DRAFT_262468</name>
</gene>
<dbReference type="InterPro" id="IPR046342">
    <property type="entry name" value="CBS_dom_sf"/>
</dbReference>
<evidence type="ECO:0000313" key="3">
    <source>
        <dbReference type="Proteomes" id="UP000054279"/>
    </source>
</evidence>
<dbReference type="AlphaFoldDB" id="A0A0C9V115"/>
<feature type="domain" description="CBS" evidence="1">
    <location>
        <begin position="37"/>
        <end position="86"/>
    </location>
</feature>
<accession>A0A0C9V115</accession>
<proteinExistence type="predicted"/>
<dbReference type="InterPro" id="IPR000644">
    <property type="entry name" value="CBS_dom"/>
</dbReference>
<name>A0A0C9V115_SPHS4</name>
<reference evidence="2 3" key="1">
    <citation type="submission" date="2014-06" db="EMBL/GenBank/DDBJ databases">
        <title>Evolutionary Origins and Diversification of the Mycorrhizal Mutualists.</title>
        <authorList>
            <consortium name="DOE Joint Genome Institute"/>
            <consortium name="Mycorrhizal Genomics Consortium"/>
            <person name="Kohler A."/>
            <person name="Kuo A."/>
            <person name="Nagy L.G."/>
            <person name="Floudas D."/>
            <person name="Copeland A."/>
            <person name="Barry K.W."/>
            <person name="Cichocki N."/>
            <person name="Veneault-Fourrey C."/>
            <person name="LaButti K."/>
            <person name="Lindquist E.A."/>
            <person name="Lipzen A."/>
            <person name="Lundell T."/>
            <person name="Morin E."/>
            <person name="Murat C."/>
            <person name="Riley R."/>
            <person name="Ohm R."/>
            <person name="Sun H."/>
            <person name="Tunlid A."/>
            <person name="Henrissat B."/>
            <person name="Grigoriev I.V."/>
            <person name="Hibbett D.S."/>
            <person name="Martin F."/>
        </authorList>
    </citation>
    <scope>NUCLEOTIDE SEQUENCE [LARGE SCALE GENOMIC DNA]</scope>
    <source>
        <strain evidence="2 3">SS14</strain>
    </source>
</reference>